<dbReference type="InterPro" id="IPR012347">
    <property type="entry name" value="Ferritin-like"/>
</dbReference>
<dbReference type="Pfam" id="PF12902">
    <property type="entry name" value="Ferritin-like"/>
    <property type="match status" value="1"/>
</dbReference>
<proteinExistence type="predicted"/>
<sequence length="1111" mass="125916">MSILNFPRLHLQGFARIHAPTGHKNGSVDVSSNTVYMDGKPFDSDRPASEYHEYLYNLGPRFNSEGQLDENGAFSMAMGWDFGGNGHFSIEAQIVSTQHSFGKIDQNDPVVGRSVDLWGHYNEYVKTSFNRARFFECDPASNWTNTIMLGQLAFGRLGSSQEVPYMLSAPISGMQLARWQDFNHIRDLPEHCLNNEFKRAAVYQFAIAKNSEDFLWGEEVAESPTVSMLREAMKRDDVLGLVMQFSVSNMSAPVQPDSPSFYSLHGTIGLWCEGELATYPHGRLLTHRNKSFLSNLTLEVSPQGVSLNMVTAVPCVGRSAKPGPSPTHAINSKLDLGDLEVRTTDSQRLIARIPKEAYQKEAHQVTSGIIDVPLTEEFSLLSEQIENQGLCIVATLNGQSEIILQEEEINLQVDDACLFVEFPNQKTGEDHAVEVEVRSFVRGRPGAVEEVYLHQFYNPRAFPQLRYEFEREAANAGKTFHFPHSWEMEIVHFKPGKQEEKGEFTPKCVISTNSEGRGWVTVRGASSGATKILLSAACEQLICDKNLYDEAEIAYDNDDILGFWSSAGFFAVRVMSDDWHLDAIPTEAVDFNLIYKHVLAFYELSFSFMKVDVFSLGDQCKVETYARLMWQMSDPKNRYKTYYMPPSRDMSQPKTELLRKFLLQQQQVGYVPPAIPEPKPTQQSIQTREELVSALKQAAELEVAVMLQYVYAGYSVPNYVTGQEYVRRGLWTPEQLQLASGDGKEVRNYGMRGVLLEVSREEMVHFLMVNNILMAIGEPFYPAVPNFRELNGRFPIDVDIALEPLNAISIQRFMRLEMPDFLEENLSNEPISGDRAVDKLHGYGSLSELYSQIRLGLQTIPDLFMVKKGQVGGEHRLFLRDDFNKVHPDYQFQVDDLKSALFAIDLIIEQGEGCDKESPKFERSHYKQYCHLAEALAKQQMNDPETGHSVPWNPSYPSLRNPSLHHRDYNTNVVTVPQTRAVMEIFNESYFLMTQLMVQHFGLMPTSSLRRSKLMNAGIDVMTGMMRPLGELLMSMPSGKRGKTAGPSFEIETPVYIPTPSIAMNAIARRFEKLGQRSRECEVIPNSVCELFDFYYRFFEDLAKNPQSLTH</sequence>
<dbReference type="EMBL" id="JAHHGZ010000044">
    <property type="protein sequence ID" value="MBW4671418.1"/>
    <property type="molecule type" value="Genomic_DNA"/>
</dbReference>
<accession>A0A951QT36</accession>
<dbReference type="Gene3D" id="1.20.1260.10">
    <property type="match status" value="1"/>
</dbReference>
<dbReference type="PANTHER" id="PTHR34400:SF4">
    <property type="entry name" value="MEMBRANE PROTEIN"/>
    <property type="match status" value="1"/>
</dbReference>
<dbReference type="Proteomes" id="UP000729701">
    <property type="component" value="Unassembled WGS sequence"/>
</dbReference>
<evidence type="ECO:0000313" key="2">
    <source>
        <dbReference type="EMBL" id="MBW4671418.1"/>
    </source>
</evidence>
<dbReference type="AlphaFoldDB" id="A0A951QT36"/>
<comment type="caution">
    <text evidence="2">The sequence shown here is derived from an EMBL/GenBank/DDBJ whole genome shotgun (WGS) entry which is preliminary data.</text>
</comment>
<reference evidence="2" key="2">
    <citation type="journal article" date="2022" name="Microbiol. Resour. Announc.">
        <title>Metagenome Sequencing to Explore Phylogenomics of Terrestrial Cyanobacteria.</title>
        <authorList>
            <person name="Ward R.D."/>
            <person name="Stajich J.E."/>
            <person name="Johansen J.R."/>
            <person name="Huntemann M."/>
            <person name="Clum A."/>
            <person name="Foster B."/>
            <person name="Foster B."/>
            <person name="Roux S."/>
            <person name="Palaniappan K."/>
            <person name="Varghese N."/>
            <person name="Mukherjee S."/>
            <person name="Reddy T.B.K."/>
            <person name="Daum C."/>
            <person name="Copeland A."/>
            <person name="Chen I.A."/>
            <person name="Ivanova N.N."/>
            <person name="Kyrpides N.C."/>
            <person name="Shapiro N."/>
            <person name="Eloe-Fadrosh E.A."/>
            <person name="Pietrasiak N."/>
        </authorList>
    </citation>
    <scope>NUCLEOTIDE SEQUENCE</scope>
    <source>
        <strain evidence="2">GSE-NOS-MK-12-04C</strain>
    </source>
</reference>
<protein>
    <submittedName>
        <fullName evidence="2">Ferritin-like protein</fullName>
    </submittedName>
</protein>
<dbReference type="PANTHER" id="PTHR34400">
    <property type="match status" value="1"/>
</dbReference>
<gene>
    <name evidence="2" type="ORF">KME60_29350</name>
</gene>
<evidence type="ECO:0000313" key="3">
    <source>
        <dbReference type="Proteomes" id="UP000729701"/>
    </source>
</evidence>
<name>A0A951QT36_9CYAN</name>
<evidence type="ECO:0000259" key="1">
    <source>
        <dbReference type="Pfam" id="PF12902"/>
    </source>
</evidence>
<feature type="domain" description="Iminophenyl-pyruvate dimer synthase" evidence="1">
    <location>
        <begin position="695"/>
        <end position="932"/>
    </location>
</feature>
<organism evidence="2 3">
    <name type="scientific">Cyanomargarita calcarea GSE-NOS-MK-12-04C</name>
    <dbReference type="NCBI Taxonomy" id="2839659"/>
    <lineage>
        <taxon>Bacteria</taxon>
        <taxon>Bacillati</taxon>
        <taxon>Cyanobacteriota</taxon>
        <taxon>Cyanophyceae</taxon>
        <taxon>Nostocales</taxon>
        <taxon>Cyanomargaritaceae</taxon>
        <taxon>Cyanomargarita</taxon>
    </lineage>
</organism>
<reference evidence="2" key="1">
    <citation type="submission" date="2021-05" db="EMBL/GenBank/DDBJ databases">
        <authorList>
            <person name="Pietrasiak N."/>
            <person name="Ward R."/>
            <person name="Stajich J.E."/>
            <person name="Kurbessoian T."/>
        </authorList>
    </citation>
    <scope>NUCLEOTIDE SEQUENCE</scope>
    <source>
        <strain evidence="2">GSE-NOS-MK-12-04C</strain>
    </source>
</reference>
<dbReference type="InterPro" id="IPR026820">
    <property type="entry name" value="VioB/RebD_dom"/>
</dbReference>